<dbReference type="Pfam" id="PF00356">
    <property type="entry name" value="LacI"/>
    <property type="match status" value="1"/>
</dbReference>
<dbReference type="OrthoDB" id="9798934at2"/>
<dbReference type="EMBL" id="JRJU01000006">
    <property type="protein sequence ID" value="KHF40881.1"/>
    <property type="molecule type" value="Genomic_DNA"/>
</dbReference>
<dbReference type="Proteomes" id="UP000030832">
    <property type="component" value="Unassembled WGS sequence"/>
</dbReference>
<proteinExistence type="predicted"/>
<dbReference type="GO" id="GO:0000976">
    <property type="term" value="F:transcription cis-regulatory region binding"/>
    <property type="evidence" value="ECO:0007669"/>
    <property type="project" value="TreeGrafter"/>
</dbReference>
<comment type="caution">
    <text evidence="5">The sequence shown here is derived from an EMBL/GenBank/DDBJ whole genome shotgun (WGS) entry which is preliminary data.</text>
</comment>
<dbReference type="InterPro" id="IPR001761">
    <property type="entry name" value="Peripla_BP/Lac1_sug-bd_dom"/>
</dbReference>
<organism evidence="5 6">
    <name type="scientific">Halalkalibacter okhensis</name>
    <dbReference type="NCBI Taxonomy" id="333138"/>
    <lineage>
        <taxon>Bacteria</taxon>
        <taxon>Bacillati</taxon>
        <taxon>Bacillota</taxon>
        <taxon>Bacilli</taxon>
        <taxon>Bacillales</taxon>
        <taxon>Bacillaceae</taxon>
        <taxon>Halalkalibacter</taxon>
    </lineage>
</organism>
<dbReference type="InterPro" id="IPR000843">
    <property type="entry name" value="HTH_LacI"/>
</dbReference>
<dbReference type="InterPro" id="IPR028082">
    <property type="entry name" value="Peripla_BP_I"/>
</dbReference>
<dbReference type="SUPFAM" id="SSF47413">
    <property type="entry name" value="lambda repressor-like DNA-binding domains"/>
    <property type="match status" value="1"/>
</dbReference>
<feature type="domain" description="HTH lacI-type" evidence="4">
    <location>
        <begin position="2"/>
        <end position="56"/>
    </location>
</feature>
<dbReference type="PANTHER" id="PTHR30146:SF136">
    <property type="entry name" value="NTD BIOSYNTHESIS OPERON REGULATOR NTDR"/>
    <property type="match status" value="1"/>
</dbReference>
<keyword evidence="6" id="KW-1185">Reference proteome</keyword>
<sequence length="328" mass="36654">MATIEDVAKLAGLSRSTVSRVINNHPYVTERKKQLVYQAMKELDYYPNSSAQRLRKQRTDTIAVLVPSLTNPFFPFLIEGLEIVAVENGLQLLICQTHQNKTKEYNYLQLLQTKQVDGLIFTSLENDWASIAPFKESGPIIMCNEYRSEATIPVVRLDQVKGSYLGAKHLIENGHKKIAYCGSNKGELGMDRQKGFLAALSESNIEMNSQWIFRDNPSIESGKKILRAILSLEDKPTAIFAGSDEVGAGMIKEAKIHGLNIPEDLAVIGFDDLPVAQLMEPALTTVKQPINEMGQKTMEMMVSMLTNQDKSIKNVVELPIELIKRESV</sequence>
<dbReference type="CDD" id="cd06284">
    <property type="entry name" value="PBP1_LacI-like"/>
    <property type="match status" value="1"/>
</dbReference>
<evidence type="ECO:0000259" key="4">
    <source>
        <dbReference type="PROSITE" id="PS50932"/>
    </source>
</evidence>
<dbReference type="Pfam" id="PF00532">
    <property type="entry name" value="Peripla_BP_1"/>
    <property type="match status" value="1"/>
</dbReference>
<keyword evidence="2" id="KW-0238">DNA-binding</keyword>
<name>A0A0B0IML9_9BACI</name>
<dbReference type="GO" id="GO:0003700">
    <property type="term" value="F:DNA-binding transcription factor activity"/>
    <property type="evidence" value="ECO:0007669"/>
    <property type="project" value="TreeGrafter"/>
</dbReference>
<evidence type="ECO:0000256" key="2">
    <source>
        <dbReference type="ARBA" id="ARBA00023125"/>
    </source>
</evidence>
<gene>
    <name evidence="5" type="ORF">LQ50_07235</name>
</gene>
<reference evidence="5 6" key="1">
    <citation type="submission" date="2014-09" db="EMBL/GenBank/DDBJ databases">
        <title>Genome sequencing and annotation of Bacillus Okhensis strain Kh10-101T.</title>
        <authorList>
            <person name="Prakash J.S."/>
        </authorList>
    </citation>
    <scope>NUCLEOTIDE SEQUENCE [LARGE SCALE GENOMIC DNA]</scope>
    <source>
        <strain evidence="6">Kh10-101T</strain>
    </source>
</reference>
<dbReference type="PANTHER" id="PTHR30146">
    <property type="entry name" value="LACI-RELATED TRANSCRIPTIONAL REPRESSOR"/>
    <property type="match status" value="1"/>
</dbReference>
<accession>A0A0B0IML9</accession>
<dbReference type="PRINTS" id="PR00036">
    <property type="entry name" value="HTHLACI"/>
</dbReference>
<keyword evidence="1" id="KW-0805">Transcription regulation</keyword>
<dbReference type="SMART" id="SM00354">
    <property type="entry name" value="HTH_LACI"/>
    <property type="match status" value="1"/>
</dbReference>
<evidence type="ECO:0000256" key="3">
    <source>
        <dbReference type="ARBA" id="ARBA00023163"/>
    </source>
</evidence>
<dbReference type="RefSeq" id="WP_034627432.1">
    <property type="nucleotide sequence ID" value="NZ_JRJU01000006.1"/>
</dbReference>
<evidence type="ECO:0000313" key="5">
    <source>
        <dbReference type="EMBL" id="KHF40881.1"/>
    </source>
</evidence>
<dbReference type="SUPFAM" id="SSF53822">
    <property type="entry name" value="Periplasmic binding protein-like I"/>
    <property type="match status" value="1"/>
</dbReference>
<evidence type="ECO:0000256" key="1">
    <source>
        <dbReference type="ARBA" id="ARBA00023015"/>
    </source>
</evidence>
<dbReference type="eggNOG" id="COG1609">
    <property type="taxonomic scope" value="Bacteria"/>
</dbReference>
<keyword evidence="3" id="KW-0804">Transcription</keyword>
<dbReference type="AlphaFoldDB" id="A0A0B0IML9"/>
<dbReference type="InterPro" id="IPR010982">
    <property type="entry name" value="Lambda_DNA-bd_dom_sf"/>
</dbReference>
<evidence type="ECO:0000313" key="6">
    <source>
        <dbReference type="Proteomes" id="UP000030832"/>
    </source>
</evidence>
<dbReference type="CDD" id="cd01392">
    <property type="entry name" value="HTH_LacI"/>
    <property type="match status" value="1"/>
</dbReference>
<dbReference type="Gene3D" id="1.10.260.40">
    <property type="entry name" value="lambda repressor-like DNA-binding domains"/>
    <property type="match status" value="1"/>
</dbReference>
<protein>
    <submittedName>
        <fullName evidence="5">LacI family transcriptional regulator</fullName>
    </submittedName>
</protein>
<dbReference type="PROSITE" id="PS50932">
    <property type="entry name" value="HTH_LACI_2"/>
    <property type="match status" value="1"/>
</dbReference>
<dbReference type="Gene3D" id="3.40.50.2300">
    <property type="match status" value="2"/>
</dbReference>
<dbReference type="STRING" id="333138.LQ50_07235"/>